<feature type="compositionally biased region" description="Polar residues" evidence="1">
    <location>
        <begin position="1"/>
        <end position="11"/>
    </location>
</feature>
<sequence>MLQRVSSTTRRSAQKQQQQQRNPKHQQQQQQQQQCRVVQGSRDTSTEEMEVSIELDTANADEPKLEQEHQQKLLQQQNRAAEVVVANAGEDEGEGQQQPQQKLQQSLPSTAAADEGQSSSSKQKMKPLLYANIFEFHFTTLVNLLFPKLVGRKPTVKFGGGTVMVWGCMSRDGLGPLVRIHGTMDRFQYRDIMQAHMLPHLRDKMPPDVVFQQDNDPKHTSGLMMGTKKTFDSRLVCRQWSSCFGLAESVP</sequence>
<dbReference type="InterPro" id="IPR036397">
    <property type="entry name" value="RNaseH_sf"/>
</dbReference>
<protein>
    <submittedName>
        <fullName evidence="3">Transposable element Tcb1 transposase</fullName>
    </submittedName>
</protein>
<proteinExistence type="predicted"/>
<evidence type="ECO:0000256" key="1">
    <source>
        <dbReference type="SAM" id="MobiDB-lite"/>
    </source>
</evidence>
<evidence type="ECO:0000313" key="2">
    <source>
        <dbReference type="Proteomes" id="UP000050741"/>
    </source>
</evidence>
<keyword evidence="2" id="KW-1185">Reference proteome</keyword>
<feature type="compositionally biased region" description="Low complexity" evidence="1">
    <location>
        <begin position="96"/>
        <end position="109"/>
    </location>
</feature>
<dbReference type="Gene3D" id="3.30.420.10">
    <property type="entry name" value="Ribonuclease H-like superfamily/Ribonuclease H"/>
    <property type="match status" value="1"/>
</dbReference>
<feature type="compositionally biased region" description="Low complexity" evidence="1">
    <location>
        <begin position="14"/>
        <end position="34"/>
    </location>
</feature>
<dbReference type="WBParaSite" id="GPLIN_000263300">
    <property type="protein sequence ID" value="GPLIN_000263300"/>
    <property type="gene ID" value="GPLIN_000263300"/>
</dbReference>
<organism evidence="2 3">
    <name type="scientific">Globodera pallida</name>
    <name type="common">Potato cyst nematode worm</name>
    <name type="synonym">Heterodera pallida</name>
    <dbReference type="NCBI Taxonomy" id="36090"/>
    <lineage>
        <taxon>Eukaryota</taxon>
        <taxon>Metazoa</taxon>
        <taxon>Ecdysozoa</taxon>
        <taxon>Nematoda</taxon>
        <taxon>Chromadorea</taxon>
        <taxon>Rhabditida</taxon>
        <taxon>Tylenchina</taxon>
        <taxon>Tylenchomorpha</taxon>
        <taxon>Tylenchoidea</taxon>
        <taxon>Heteroderidae</taxon>
        <taxon>Heteroderinae</taxon>
        <taxon>Globodera</taxon>
    </lineage>
</organism>
<name>A0A183BPU7_GLOPA</name>
<dbReference type="Proteomes" id="UP000050741">
    <property type="component" value="Unassembled WGS sequence"/>
</dbReference>
<dbReference type="GO" id="GO:0003676">
    <property type="term" value="F:nucleic acid binding"/>
    <property type="evidence" value="ECO:0007669"/>
    <property type="project" value="InterPro"/>
</dbReference>
<evidence type="ECO:0000313" key="3">
    <source>
        <dbReference type="WBParaSite" id="GPLIN_000263300"/>
    </source>
</evidence>
<dbReference type="AlphaFoldDB" id="A0A183BPU7"/>
<reference evidence="2" key="1">
    <citation type="submission" date="2014-05" db="EMBL/GenBank/DDBJ databases">
        <title>The genome and life-stage specific transcriptomes of Globodera pallida elucidate key aspects of plant parasitism by a cyst nematode.</title>
        <authorList>
            <person name="Cotton J.A."/>
            <person name="Lilley C.J."/>
            <person name="Jones L.M."/>
            <person name="Kikuchi T."/>
            <person name="Reid A.J."/>
            <person name="Thorpe P."/>
            <person name="Tsai I.J."/>
            <person name="Beasley H."/>
            <person name="Blok V."/>
            <person name="Cock P.J.A."/>
            <person name="Van den Akker S.E."/>
            <person name="Holroyd N."/>
            <person name="Hunt M."/>
            <person name="Mantelin S."/>
            <person name="Naghra H."/>
            <person name="Pain A."/>
            <person name="Palomares-Rius J.E."/>
            <person name="Zarowiecki M."/>
            <person name="Berriman M."/>
            <person name="Jones J.T."/>
            <person name="Urwin P.E."/>
        </authorList>
    </citation>
    <scope>NUCLEOTIDE SEQUENCE [LARGE SCALE GENOMIC DNA]</scope>
    <source>
        <strain evidence="2">Lindley</strain>
    </source>
</reference>
<feature type="region of interest" description="Disordered" evidence="1">
    <location>
        <begin position="1"/>
        <end position="122"/>
    </location>
</feature>
<reference evidence="3" key="2">
    <citation type="submission" date="2016-06" db="UniProtKB">
        <authorList>
            <consortium name="WormBaseParasite"/>
        </authorList>
    </citation>
    <scope>IDENTIFICATION</scope>
</reference>
<feature type="compositionally biased region" description="Basic and acidic residues" evidence="1">
    <location>
        <begin position="61"/>
        <end position="71"/>
    </location>
</feature>
<accession>A0A183BPU7</accession>